<accession>A0ABT4Y5R8</accession>
<evidence type="ECO:0000313" key="2">
    <source>
        <dbReference type="Proteomes" id="UP001211689"/>
    </source>
</evidence>
<keyword evidence="2" id="KW-1185">Reference proteome</keyword>
<dbReference type="RefSeq" id="WP_271470985.1">
    <property type="nucleotide sequence ID" value="NZ_JANEWF010000012.1"/>
</dbReference>
<dbReference type="EMBL" id="JANEWF010000012">
    <property type="protein sequence ID" value="MDA8483992.1"/>
    <property type="molecule type" value="Genomic_DNA"/>
</dbReference>
<dbReference type="Proteomes" id="UP001211689">
    <property type="component" value="Unassembled WGS sequence"/>
</dbReference>
<reference evidence="1 2" key="1">
    <citation type="submission" date="2022-07" db="EMBL/GenBank/DDBJ databases">
        <title>Genome Analysis of Selected Gammaproteobacteria from Nigerian Food snails.</title>
        <authorList>
            <person name="Okafor A.C."/>
        </authorList>
    </citation>
    <scope>NUCLEOTIDE SEQUENCE [LARGE SCALE GENOMIC DNA]</scope>
    <source>
        <strain evidence="1 2">Awg 2</strain>
    </source>
</reference>
<sequence>MTSHHFPTLEDFPVDVLDVRADASPEACHRLGDYRLAQVSSLIERLRHERNAGASGQLRQEVLLSAMEALLMDAHLMYARAHGRAGSKA</sequence>
<proteinExistence type="predicted"/>
<organism evidence="1 2">
    <name type="scientific">Metapseudomonas resinovorans</name>
    <name type="common">Pseudomonas resinovorans</name>
    <dbReference type="NCBI Taxonomy" id="53412"/>
    <lineage>
        <taxon>Bacteria</taxon>
        <taxon>Pseudomonadati</taxon>
        <taxon>Pseudomonadota</taxon>
        <taxon>Gammaproteobacteria</taxon>
        <taxon>Pseudomonadales</taxon>
        <taxon>Pseudomonadaceae</taxon>
        <taxon>Metapseudomonas</taxon>
    </lineage>
</organism>
<protein>
    <submittedName>
        <fullName evidence="1">Uncharacterized protein</fullName>
    </submittedName>
</protein>
<comment type="caution">
    <text evidence="1">The sequence shown here is derived from an EMBL/GenBank/DDBJ whole genome shotgun (WGS) entry which is preliminary data.</text>
</comment>
<gene>
    <name evidence="1" type="ORF">NNO07_13015</name>
</gene>
<evidence type="ECO:0000313" key="1">
    <source>
        <dbReference type="EMBL" id="MDA8483992.1"/>
    </source>
</evidence>
<name>A0ABT4Y5R8_METRE</name>